<reference evidence="6 7" key="1">
    <citation type="submission" date="2015-08" db="EMBL/GenBank/DDBJ databases">
        <authorList>
            <person name="Babu N.S."/>
            <person name="Beckwith C.J."/>
            <person name="Beseler K.G."/>
            <person name="Brison A."/>
            <person name="Carone J.V."/>
            <person name="Caskin T.P."/>
            <person name="Diamond M."/>
            <person name="Durham M.E."/>
            <person name="Foxe J.M."/>
            <person name="Go M."/>
            <person name="Henderson B.A."/>
            <person name="Jones I.B."/>
            <person name="McGettigan J.A."/>
            <person name="Micheletti S.J."/>
            <person name="Nasrallah M.E."/>
            <person name="Ortiz D."/>
            <person name="Piller C.R."/>
            <person name="Privatt S.R."/>
            <person name="Schneider S.L."/>
            <person name="Sharp S."/>
            <person name="Smith T.C."/>
            <person name="Stanton J.D."/>
            <person name="Ullery H.E."/>
            <person name="Wilson R.J."/>
            <person name="Serrano M.G."/>
            <person name="Buck G."/>
            <person name="Lee V."/>
            <person name="Wang Y."/>
            <person name="Carvalho R."/>
            <person name="Voegtly L."/>
            <person name="Shi R."/>
            <person name="Duckworth R."/>
            <person name="Johnson A."/>
            <person name="Loviza R."/>
            <person name="Walstead R."/>
            <person name="Shah Z."/>
            <person name="Kiflezghi M."/>
            <person name="Wade K."/>
            <person name="Ball S.L."/>
            <person name="Bradley K.W."/>
            <person name="Asai D.J."/>
            <person name="Bowman C.A."/>
            <person name="Russell D.A."/>
            <person name="Pope W.H."/>
            <person name="Jacobs-Sera D."/>
            <person name="Hendrix R.W."/>
            <person name="Hatfull G.F."/>
        </authorList>
    </citation>
    <scope>NUCLEOTIDE SEQUENCE [LARGE SCALE GENOMIC DNA]</scope>
    <source>
        <strain evidence="6 7">DSM 27648</strain>
    </source>
</reference>
<comment type="pathway">
    <text evidence="1">Carbohydrate metabolism; tricarboxylic acid cycle; isocitrate from oxaloacetate: step 1/2.</text>
</comment>
<dbReference type="GO" id="GO:0005829">
    <property type="term" value="C:cytosol"/>
    <property type="evidence" value="ECO:0007669"/>
    <property type="project" value="TreeGrafter"/>
</dbReference>
<keyword evidence="4" id="KW-0808">Transferase</keyword>
<dbReference type="CDD" id="cd06102">
    <property type="entry name" value="citrate_synt_like_2"/>
    <property type="match status" value="1"/>
</dbReference>
<dbReference type="EMBL" id="CP012333">
    <property type="protein sequence ID" value="AKV02990.1"/>
    <property type="molecule type" value="Genomic_DNA"/>
</dbReference>
<evidence type="ECO:0000256" key="1">
    <source>
        <dbReference type="ARBA" id="ARBA00004751"/>
    </source>
</evidence>
<dbReference type="EC" id="2.3.3.16" evidence="3"/>
<dbReference type="PANTHER" id="PTHR11739">
    <property type="entry name" value="CITRATE SYNTHASE"/>
    <property type="match status" value="1"/>
</dbReference>
<evidence type="ECO:0000256" key="3">
    <source>
        <dbReference type="ARBA" id="ARBA00012972"/>
    </source>
</evidence>
<dbReference type="UniPathway" id="UPA00223">
    <property type="reaction ID" value="UER00717"/>
</dbReference>
<comment type="similarity">
    <text evidence="2">Belongs to the citrate synthase family.</text>
</comment>
<sequence>MNQRLRIDNQGREWVSAAEAARLLGVKRTTLYAYASRGLVRSAAAGRGDRSRVYHRSDLERLRSRSLARSGHGAVAASALRWGEPVLETRIGSIGPQGPTYRGRPAVELAREGAAFEDVCSLLWSAPCPKSLGHDDRKLGAPPAPLRSLLGSDAEPFDGMIETSAALTASELRTEPTVDMAKQRAPLLLRRLVAAAGLPLGTDAVTSSLEADGVARALVLALGGRTTPRAVAAVNEALILSADHELNASTFACRVTASAGANLSACTLSALATLSGTLHGGVTARVEAMVEAIARPERAAAYVGARLDRGESIPAFGHPLYPDGDPRAERLLEISERLGPKTKGVRILSAVVSAMDLVAREKPTLDVGLTAVSSALGLRAGAPLAIFAAGRIAGWIAHALEQRSAGFLLRPRARYVGE</sequence>
<dbReference type="SUPFAM" id="SSF48256">
    <property type="entry name" value="Citrate synthase"/>
    <property type="match status" value="1"/>
</dbReference>
<dbReference type="Pfam" id="PF12728">
    <property type="entry name" value="HTH_17"/>
    <property type="match status" value="1"/>
</dbReference>
<evidence type="ECO:0000259" key="5">
    <source>
        <dbReference type="Pfam" id="PF12728"/>
    </source>
</evidence>
<dbReference type="InterPro" id="IPR036969">
    <property type="entry name" value="Citrate_synthase_sf"/>
</dbReference>
<dbReference type="PANTHER" id="PTHR11739:SF4">
    <property type="entry name" value="CITRATE SYNTHASE, PEROXISOMAL"/>
    <property type="match status" value="1"/>
</dbReference>
<dbReference type="GO" id="GO:0006099">
    <property type="term" value="P:tricarboxylic acid cycle"/>
    <property type="evidence" value="ECO:0007669"/>
    <property type="project" value="UniProtKB-UniPathway"/>
</dbReference>
<dbReference type="AlphaFoldDB" id="A0A0K1QC26"/>
<feature type="domain" description="Helix-turn-helix" evidence="5">
    <location>
        <begin position="14"/>
        <end position="62"/>
    </location>
</feature>
<dbReference type="Gene3D" id="1.10.580.10">
    <property type="entry name" value="Citrate Synthase, domain 1"/>
    <property type="match status" value="1"/>
</dbReference>
<dbReference type="InterPro" id="IPR002020">
    <property type="entry name" value="Citrate_synthase"/>
</dbReference>
<dbReference type="InterPro" id="IPR009061">
    <property type="entry name" value="DNA-bd_dom_put_sf"/>
</dbReference>
<dbReference type="InterPro" id="IPR041657">
    <property type="entry name" value="HTH_17"/>
</dbReference>
<proteinExistence type="inferred from homology"/>
<dbReference type="RefSeq" id="WP_240488832.1">
    <property type="nucleotide sequence ID" value="NZ_CP012333.1"/>
</dbReference>
<organism evidence="6 7">
    <name type="scientific">Labilithrix luteola</name>
    <dbReference type="NCBI Taxonomy" id="1391654"/>
    <lineage>
        <taxon>Bacteria</taxon>
        <taxon>Pseudomonadati</taxon>
        <taxon>Myxococcota</taxon>
        <taxon>Polyangia</taxon>
        <taxon>Polyangiales</taxon>
        <taxon>Labilitrichaceae</taxon>
        <taxon>Labilithrix</taxon>
    </lineage>
</organism>
<evidence type="ECO:0000313" key="6">
    <source>
        <dbReference type="EMBL" id="AKV02990.1"/>
    </source>
</evidence>
<dbReference type="Gene3D" id="1.10.230.10">
    <property type="entry name" value="Cytochrome P450-Terp, domain 2"/>
    <property type="match status" value="1"/>
</dbReference>
<dbReference type="PRINTS" id="PR00143">
    <property type="entry name" value="CITRTSNTHASE"/>
</dbReference>
<dbReference type="InterPro" id="IPR016142">
    <property type="entry name" value="Citrate_synth-like_lrg_a-sub"/>
</dbReference>
<protein>
    <recommendedName>
        <fullName evidence="3">citrate synthase (unknown stereospecificity)</fullName>
        <ecNumber evidence="3">2.3.3.16</ecNumber>
    </recommendedName>
</protein>
<dbReference type="Gene3D" id="1.10.1660.10">
    <property type="match status" value="1"/>
</dbReference>
<evidence type="ECO:0000256" key="4">
    <source>
        <dbReference type="ARBA" id="ARBA00022679"/>
    </source>
</evidence>
<dbReference type="Proteomes" id="UP000064967">
    <property type="component" value="Chromosome"/>
</dbReference>
<keyword evidence="7" id="KW-1185">Reference proteome</keyword>
<dbReference type="STRING" id="1391654.AKJ09_09653"/>
<dbReference type="GO" id="GO:0036440">
    <property type="term" value="F:citrate synthase activity"/>
    <property type="evidence" value="ECO:0007669"/>
    <property type="project" value="UniProtKB-EC"/>
</dbReference>
<dbReference type="SUPFAM" id="SSF46955">
    <property type="entry name" value="Putative DNA-binding domain"/>
    <property type="match status" value="1"/>
</dbReference>
<dbReference type="InterPro" id="IPR016143">
    <property type="entry name" value="Citrate_synth-like_sm_a-sub"/>
</dbReference>
<name>A0A0K1QC26_9BACT</name>
<dbReference type="Pfam" id="PF00285">
    <property type="entry name" value="Citrate_synt"/>
    <property type="match status" value="1"/>
</dbReference>
<accession>A0A0K1QC26</accession>
<dbReference type="GO" id="GO:0005975">
    <property type="term" value="P:carbohydrate metabolic process"/>
    <property type="evidence" value="ECO:0007669"/>
    <property type="project" value="TreeGrafter"/>
</dbReference>
<dbReference type="KEGG" id="llu:AKJ09_09653"/>
<evidence type="ECO:0000313" key="7">
    <source>
        <dbReference type="Proteomes" id="UP000064967"/>
    </source>
</evidence>
<dbReference type="PATRIC" id="fig|1391654.3.peg.9776"/>
<gene>
    <name evidence="6" type="ORF">AKJ09_09653</name>
</gene>
<evidence type="ECO:0000256" key="2">
    <source>
        <dbReference type="ARBA" id="ARBA00010566"/>
    </source>
</evidence>